<dbReference type="PANTHER" id="PTHR43026:SF1">
    <property type="entry name" value="2-HYDROXYACID DEHYDROGENASE HOMOLOG 1-RELATED"/>
    <property type="match status" value="1"/>
</dbReference>
<dbReference type="EMBL" id="JXCY01000001">
    <property type="protein sequence ID" value="KOY77651.1"/>
    <property type="molecule type" value="Genomic_DNA"/>
</dbReference>
<evidence type="ECO:0000259" key="6">
    <source>
        <dbReference type="Pfam" id="PF02826"/>
    </source>
</evidence>
<keyword evidence="8" id="KW-1185">Reference proteome</keyword>
<gene>
    <name evidence="7" type="primary">ldhD1</name>
    <name evidence="7" type="ORF">RZ71_04840</name>
</gene>
<dbReference type="GO" id="GO:0051287">
    <property type="term" value="F:NAD binding"/>
    <property type="evidence" value="ECO:0007669"/>
    <property type="project" value="InterPro"/>
</dbReference>
<dbReference type="GO" id="GO:0008720">
    <property type="term" value="F:D-lactate dehydrogenase (NAD+) activity"/>
    <property type="evidence" value="ECO:0007669"/>
    <property type="project" value="TreeGrafter"/>
</dbReference>
<dbReference type="InterPro" id="IPR036291">
    <property type="entry name" value="NAD(P)-bd_dom_sf"/>
</dbReference>
<dbReference type="InterPro" id="IPR058205">
    <property type="entry name" value="D-LDH-like"/>
</dbReference>
<keyword evidence="3" id="KW-0520">NAD</keyword>
<dbReference type="AlphaFoldDB" id="A0A0N0CTD1"/>
<dbReference type="InterPro" id="IPR006140">
    <property type="entry name" value="D-isomer_DH_NAD-bd"/>
</dbReference>
<accession>A0A0N0CTD1</accession>
<feature type="domain" description="D-isomer specific 2-hydroxyacid dehydrogenase NAD-binding" evidence="6">
    <location>
        <begin position="114"/>
        <end position="297"/>
    </location>
</feature>
<evidence type="ECO:0000256" key="2">
    <source>
        <dbReference type="ARBA" id="ARBA00023002"/>
    </source>
</evidence>
<dbReference type="SUPFAM" id="SSF52283">
    <property type="entry name" value="Formate/glycerate dehydrogenase catalytic domain-like"/>
    <property type="match status" value="1"/>
</dbReference>
<dbReference type="Pfam" id="PF00389">
    <property type="entry name" value="2-Hacid_dh"/>
    <property type="match status" value="1"/>
</dbReference>
<evidence type="ECO:0000313" key="8">
    <source>
        <dbReference type="Proteomes" id="UP000037778"/>
    </source>
</evidence>
<dbReference type="FunFam" id="3.40.50.720:FF:000041">
    <property type="entry name" value="D-3-phosphoglycerate dehydrogenase"/>
    <property type="match status" value="1"/>
</dbReference>
<dbReference type="Pfam" id="PF02826">
    <property type="entry name" value="2-Hacid_dh_C"/>
    <property type="match status" value="1"/>
</dbReference>
<evidence type="ECO:0000259" key="5">
    <source>
        <dbReference type="Pfam" id="PF00389"/>
    </source>
</evidence>
<comment type="similarity">
    <text evidence="1 4">Belongs to the D-isomer specific 2-hydroxyacid dehydrogenase family.</text>
</comment>
<protein>
    <submittedName>
        <fullName evidence="7">D-lactate dehydrogenase</fullName>
    </submittedName>
</protein>
<evidence type="ECO:0000313" key="7">
    <source>
        <dbReference type="EMBL" id="KOY77651.1"/>
    </source>
</evidence>
<dbReference type="InterPro" id="IPR006139">
    <property type="entry name" value="D-isomer_2_OHA_DH_cat_dom"/>
</dbReference>
<dbReference type="GO" id="GO:0004617">
    <property type="term" value="F:phosphoglycerate dehydrogenase activity"/>
    <property type="evidence" value="ECO:0007669"/>
    <property type="project" value="UniProtKB-ARBA"/>
</dbReference>
<dbReference type="Proteomes" id="UP000037778">
    <property type="component" value="Unassembled WGS sequence"/>
</dbReference>
<dbReference type="PROSITE" id="PS00671">
    <property type="entry name" value="D_2_HYDROXYACID_DH_3"/>
    <property type="match status" value="1"/>
</dbReference>
<dbReference type="CDD" id="cd12186">
    <property type="entry name" value="LDH"/>
    <property type="match status" value="1"/>
</dbReference>
<dbReference type="GO" id="GO:0006564">
    <property type="term" value="P:L-serine biosynthetic process"/>
    <property type="evidence" value="ECO:0007669"/>
    <property type="project" value="UniProtKB-ARBA"/>
</dbReference>
<dbReference type="SUPFAM" id="SSF51735">
    <property type="entry name" value="NAD(P)-binding Rossmann-fold domains"/>
    <property type="match status" value="1"/>
</dbReference>
<dbReference type="InterPro" id="IPR029753">
    <property type="entry name" value="D-isomer_DH_CS"/>
</dbReference>
<proteinExistence type="inferred from homology"/>
<name>A0A0N0CTD1_9LACO</name>
<evidence type="ECO:0000256" key="3">
    <source>
        <dbReference type="ARBA" id="ARBA00023027"/>
    </source>
</evidence>
<sequence>MKLLMFNTQPYEVETFEKISDDLKVEIDWTEEGLSLDNVDKTKDYDAITIQQHGNLEGEDLYKRLAENGIKQISLRSTGYEIIDLDLANKYNLKVTNVSGYSPRSVSELVLADTMALLRRLKDYSKREERNDFSWTGAQAREIHNLTVGVIGAGTIGSASARIFRALGARVLAYDPVQRTDLADTVEYVDVNYLLSESDVVTLHTPLTPEMDRFMNFDRFKKMKNDAIFINASRGGVVDTDALVAALEAGEIGAAGIDVFDGEAGITSVDLGDKGYDNDNLKALIAMDNVIVTPHIAFFTDIAVYNMALFSTRDAIKIVNGEEAVYPVN</sequence>
<feature type="domain" description="D-isomer specific 2-hydroxyacid dehydrogenase catalytic" evidence="5">
    <location>
        <begin position="4"/>
        <end position="329"/>
    </location>
</feature>
<evidence type="ECO:0000256" key="1">
    <source>
        <dbReference type="ARBA" id="ARBA00005854"/>
    </source>
</evidence>
<organism evidence="7 8">
    <name type="scientific">Apilactobacillus kunkeei</name>
    <dbReference type="NCBI Taxonomy" id="148814"/>
    <lineage>
        <taxon>Bacteria</taxon>
        <taxon>Bacillati</taxon>
        <taxon>Bacillota</taxon>
        <taxon>Bacilli</taxon>
        <taxon>Lactobacillales</taxon>
        <taxon>Lactobacillaceae</taxon>
        <taxon>Apilactobacillus</taxon>
    </lineage>
</organism>
<dbReference type="PANTHER" id="PTHR43026">
    <property type="entry name" value="2-HYDROXYACID DEHYDROGENASE HOMOLOG 1-RELATED"/>
    <property type="match status" value="1"/>
</dbReference>
<dbReference type="Gene3D" id="3.40.50.720">
    <property type="entry name" value="NAD(P)-binding Rossmann-like Domain"/>
    <property type="match status" value="2"/>
</dbReference>
<dbReference type="GO" id="GO:0047545">
    <property type="term" value="F:(S)-2-hydroxyglutarate dehydrogenase activity"/>
    <property type="evidence" value="ECO:0007669"/>
    <property type="project" value="UniProtKB-ARBA"/>
</dbReference>
<dbReference type="PATRIC" id="fig|148814.8.peg.21"/>
<comment type="caution">
    <text evidence="7">The sequence shown here is derived from an EMBL/GenBank/DDBJ whole genome shotgun (WGS) entry which is preliminary data.</text>
</comment>
<dbReference type="RefSeq" id="WP_053791254.1">
    <property type="nucleotide sequence ID" value="NZ_JXCY01000001.1"/>
</dbReference>
<reference evidence="7 8" key="1">
    <citation type="journal article" date="2015" name="Genome Biol. Evol.">
        <title>Functionally Structured Genomes in Lactobacillus kunkeei Colonizing the Honey Crop and Food Products of Honeybees and Stingless Bees.</title>
        <authorList>
            <person name="Tamarit D."/>
            <person name="Ellegaard K.M."/>
            <person name="Wikander J."/>
            <person name="Olofsson T."/>
            <person name="Vasquez A."/>
            <person name="Andersson S.G."/>
        </authorList>
    </citation>
    <scope>NUCLEOTIDE SEQUENCE [LARGE SCALE GENOMIC DNA]</scope>
    <source>
        <strain evidence="7 8">LAko</strain>
    </source>
</reference>
<evidence type="ECO:0000256" key="4">
    <source>
        <dbReference type="RuleBase" id="RU003719"/>
    </source>
</evidence>
<keyword evidence="2 4" id="KW-0560">Oxidoreductase</keyword>